<name>A0A2K4W3D3_9PSED</name>
<evidence type="ECO:0000313" key="2">
    <source>
        <dbReference type="EMBL" id="SOS30388.1"/>
    </source>
</evidence>
<sequence length="220" mass="23771">MRIRYASLPIFLGLPALTRRFTALEFQRVLFHVRQALLPYVAQLSIATLLGRLLHTFMNIGQAKVFPEKLGEADQDAGAHQVQTVIVLLVQANALNTAVHIPRIIQGFHQATQRRCRDTGILGNATLSVKHIAAIGRVDVAQHAGGQVQTHQQLLGHALDGQKLLPPGTPVAMNAIQAAQVRERSESERGSVAGAAEPLSGAALDLPSSARRKVRSKACR</sequence>
<dbReference type="AlphaFoldDB" id="A0A2K4W3D3"/>
<protein>
    <submittedName>
        <fullName evidence="2">Uncharacterized protein</fullName>
    </submittedName>
</protein>
<feature type="region of interest" description="Disordered" evidence="1">
    <location>
        <begin position="184"/>
        <end position="220"/>
    </location>
</feature>
<feature type="compositionally biased region" description="Basic residues" evidence="1">
    <location>
        <begin position="210"/>
        <end position="220"/>
    </location>
</feature>
<reference evidence="3" key="1">
    <citation type="submission" date="2017-11" db="EMBL/GenBank/DDBJ databases">
        <authorList>
            <person name="Blom J."/>
        </authorList>
    </citation>
    <scope>NUCLEOTIDE SEQUENCE [LARGE SCALE GENOMIC DNA]</scope>
    <source>
        <plasmid evidence="3">PP4</plasmid>
    </source>
</reference>
<organism evidence="2 3">
    <name type="scientific">Pseudomonas cerasi</name>
    <dbReference type="NCBI Taxonomy" id="1583341"/>
    <lineage>
        <taxon>Bacteria</taxon>
        <taxon>Pseudomonadati</taxon>
        <taxon>Pseudomonadota</taxon>
        <taxon>Gammaproteobacteria</taxon>
        <taxon>Pseudomonadales</taxon>
        <taxon>Pseudomonadaceae</taxon>
        <taxon>Pseudomonas</taxon>
    </lineage>
</organism>
<geneLocation type="plasmid" evidence="2 3">
    <name>PP4</name>
</geneLocation>
<proteinExistence type="predicted"/>
<keyword evidence="3" id="KW-1185">Reference proteome</keyword>
<keyword evidence="2" id="KW-0614">Plasmid</keyword>
<accession>A0A2K4W3D3</accession>
<dbReference type="Proteomes" id="UP000239025">
    <property type="component" value="Plasmid PP4"/>
</dbReference>
<evidence type="ECO:0000256" key="1">
    <source>
        <dbReference type="SAM" id="MobiDB-lite"/>
    </source>
</evidence>
<evidence type="ECO:0000313" key="3">
    <source>
        <dbReference type="Proteomes" id="UP000239025"/>
    </source>
</evidence>
<gene>
    <name evidence="2" type="ORF">PL963_P400016</name>
</gene>
<dbReference type="EMBL" id="LT963399">
    <property type="protein sequence ID" value="SOS30388.1"/>
    <property type="molecule type" value="Genomic_DNA"/>
</dbReference>